<dbReference type="AlphaFoldDB" id="A0A7R9Y9B2"/>
<reference evidence="2" key="1">
    <citation type="submission" date="2021-01" db="EMBL/GenBank/DDBJ databases">
        <authorList>
            <person name="Corre E."/>
            <person name="Pelletier E."/>
            <person name="Niang G."/>
            <person name="Scheremetjew M."/>
            <person name="Finn R."/>
            <person name="Kale V."/>
            <person name="Holt S."/>
            <person name="Cochrane G."/>
            <person name="Meng A."/>
            <person name="Brown T."/>
            <person name="Cohen L."/>
        </authorList>
    </citation>
    <scope>NUCLEOTIDE SEQUENCE</scope>
    <source>
        <strain evidence="2">CCMP2078</strain>
    </source>
</reference>
<protein>
    <submittedName>
        <fullName evidence="2">Uncharacterized protein</fullName>
    </submittedName>
</protein>
<feature type="region of interest" description="Disordered" evidence="1">
    <location>
        <begin position="361"/>
        <end position="455"/>
    </location>
</feature>
<sequence>MASKEEAGGVTEATTLQPLETGAETKPDAPDAQEAPGASEAVLAKPPADGGMEQMETETTAESIANIPDGTPVPVSAPGGGVHSVEGPPDMGAKMLAPTGKPEGTPKAGDTTSKSKPRWLDEEEDRLFQAVAQVENEIGYNSRIATQASMVKRAAANAAMKTDGVEDLVAAPDDKAEDKSTAVPATPKRRAANFWRMVWKELNLPGRSWYSIRQHYIKLENEIKRQNLGSIQEYHLLRDPTSNRDQVWEAVKDWDEEHEARLFEVVDSLEADLGFKTEGNPLGKGRGRTVSGKRKAKNFWRTVTTNLGLDPFCWEVIREQHAKLEGELRRLKMRTIQEYQLRRRSAPECCHYKTPTIDLGSLPLAKRKKGGPTLEAEPKVPSAIGRPKKKLAKKPASAEVEEAAFSNAKPALEDATQAESTSGRKRRREELSDRAADGKEEVSDEITGGTYRASV</sequence>
<accession>A0A7R9Y9B2</accession>
<name>A0A7R9Y9B2_9STRA</name>
<evidence type="ECO:0000256" key="1">
    <source>
        <dbReference type="SAM" id="MobiDB-lite"/>
    </source>
</evidence>
<organism evidence="2">
    <name type="scientific">Pinguiococcus pyrenoidosus</name>
    <dbReference type="NCBI Taxonomy" id="172671"/>
    <lineage>
        <taxon>Eukaryota</taxon>
        <taxon>Sar</taxon>
        <taxon>Stramenopiles</taxon>
        <taxon>Ochrophyta</taxon>
        <taxon>Pinguiophyceae</taxon>
        <taxon>Pinguiochrysidales</taxon>
        <taxon>Pinguiochrysidaceae</taxon>
        <taxon>Pinguiococcus</taxon>
    </lineage>
</organism>
<feature type="compositionally biased region" description="Basic and acidic residues" evidence="1">
    <location>
        <begin position="428"/>
        <end position="441"/>
    </location>
</feature>
<dbReference type="EMBL" id="HBEA01003938">
    <property type="protein sequence ID" value="CAD8253478.1"/>
    <property type="molecule type" value="Transcribed_RNA"/>
</dbReference>
<proteinExistence type="predicted"/>
<gene>
    <name evidence="2" type="ORF">PPYR1160_LOCUS2970</name>
</gene>
<feature type="region of interest" description="Disordered" evidence="1">
    <location>
        <begin position="1"/>
        <end position="117"/>
    </location>
</feature>
<evidence type="ECO:0000313" key="2">
    <source>
        <dbReference type="EMBL" id="CAD8253478.1"/>
    </source>
</evidence>